<proteinExistence type="predicted"/>
<keyword evidence="3" id="KW-0732">Signal</keyword>
<evidence type="ECO:0000256" key="4">
    <source>
        <dbReference type="ARBA" id="ARBA00022837"/>
    </source>
</evidence>
<accession>A0A7J3T916</accession>
<reference evidence="6" key="1">
    <citation type="journal article" date="2020" name="mSystems">
        <title>Genome- and Community-Level Interaction Insights into Carbon Utilization and Element Cycling Functions of Hydrothermarchaeota in Hydrothermal Sediment.</title>
        <authorList>
            <person name="Zhou Z."/>
            <person name="Liu Y."/>
            <person name="Xu W."/>
            <person name="Pan J."/>
            <person name="Luo Z.H."/>
            <person name="Li M."/>
        </authorList>
    </citation>
    <scope>NUCLEOTIDE SEQUENCE [LARGE SCALE GENOMIC DNA]</scope>
    <source>
        <strain evidence="6">HyVt-85</strain>
    </source>
</reference>
<keyword evidence="4" id="KW-0106">Calcium</keyword>
<keyword evidence="2" id="KW-0964">Secreted</keyword>
<feature type="non-terminal residue" evidence="6">
    <location>
        <position position="367"/>
    </location>
</feature>
<feature type="region of interest" description="Disordered" evidence="5">
    <location>
        <begin position="318"/>
        <end position="340"/>
    </location>
</feature>
<gene>
    <name evidence="6" type="ORF">ENL31_00765</name>
</gene>
<dbReference type="Pfam" id="PF18884">
    <property type="entry name" value="TSP3_bac"/>
    <property type="match status" value="2"/>
</dbReference>
<protein>
    <submittedName>
        <fullName evidence="6">Uncharacterized protein</fullName>
    </submittedName>
</protein>
<evidence type="ECO:0000256" key="5">
    <source>
        <dbReference type="SAM" id="MobiDB-lite"/>
    </source>
</evidence>
<comment type="caution">
    <text evidence="6">The sequence shown here is derived from an EMBL/GenBank/DDBJ whole genome shotgun (WGS) entry which is preliminary data.</text>
</comment>
<evidence type="ECO:0000313" key="6">
    <source>
        <dbReference type="EMBL" id="HHE75642.1"/>
    </source>
</evidence>
<dbReference type="Proteomes" id="UP000886130">
    <property type="component" value="Unassembled WGS sequence"/>
</dbReference>
<dbReference type="EMBL" id="DRTM01000058">
    <property type="protein sequence ID" value="HHE75642.1"/>
    <property type="molecule type" value="Genomic_DNA"/>
</dbReference>
<evidence type="ECO:0000256" key="2">
    <source>
        <dbReference type="ARBA" id="ARBA00022525"/>
    </source>
</evidence>
<name>A0A7J3T916_9ARCH</name>
<organism evidence="6">
    <name type="scientific">Candidatus Aciduliprofundum boonei</name>
    <dbReference type="NCBI Taxonomy" id="379547"/>
    <lineage>
        <taxon>Archaea</taxon>
        <taxon>Methanobacteriati</taxon>
        <taxon>Thermoplasmatota</taxon>
        <taxon>DHVE2 group</taxon>
        <taxon>Candidatus Aciduliprofundum</taxon>
    </lineage>
</organism>
<dbReference type="InterPro" id="IPR059100">
    <property type="entry name" value="TSP3_bac"/>
</dbReference>
<dbReference type="AlphaFoldDB" id="A0A7J3T916"/>
<evidence type="ECO:0000256" key="3">
    <source>
        <dbReference type="ARBA" id="ARBA00022729"/>
    </source>
</evidence>
<feature type="region of interest" description="Disordered" evidence="5">
    <location>
        <begin position="251"/>
        <end position="282"/>
    </location>
</feature>
<evidence type="ECO:0000256" key="1">
    <source>
        <dbReference type="ARBA" id="ARBA00004613"/>
    </source>
</evidence>
<comment type="subcellular location">
    <subcellularLocation>
        <location evidence="1">Secreted</location>
    </subcellularLocation>
</comment>
<sequence length="367" mass="42190">MNMLRRLIITGIIMLFLFGSVEGVMGSEFKAVNKCGHFKGKTFDNGHIIVKIEKDYAMIKDSERGDILVEKAYPVVQIKRGEKWEDLKFENKFIVKSNHNGWHMVAVGMVHHGDVEIRGFLEYYQKKKFKEGEPLYPLLLLYFNRSVEYKVIWRYEGIATNYFEVIDNGTGYTRPPFKEGHERRVIYNGTVHGTLEFEEGQDIVKAWKNDELLFGLNWEKEKMRFKKLIIRGEDDVSMEIAEEPGRGLRYEDTGGFVVSYTPPAPDQGGGGSGDDSDGDGLTDSQEEAGWYIWLCTSGTTWHHIKVYSDPHYRDTDNDGVNDGVEYAHGTNPEDSDTDNDELTDYQEIYTYGTYGYTWDSDEDELSD</sequence>